<sequence length="325" mass="33188">MNALRLAGLAGAGVAGLATTAARGAILKFGGANQAASARSQSTLDGSISRLQGIAKQNTDRSQAMADAANAFTAAQADKAMAFNASEAAKNRAWQKMMSDTAHQREVKDLLAAGLNPVLSAMGGNGAAVTSGATASGVSGSGQKGEVDTSMSHAFVSLLGSMLASQTQLAQTAMSARSNEAIADKNNAMSQLIATITGQYGLAREQLSGEYGLRRQGMSDQAALERTRISSAASRYAADMQYAIHRDFPVNGIQALASILGQAFNADGNGVVSGILSSAGMPDGAKWGKEHGTGASMSGMSLSQLASIIGWKNALKVVDADNRKK</sequence>
<accession>A0A8F5MKL6</accession>
<dbReference type="EMBL" id="MZ089775">
    <property type="protein sequence ID" value="QXN75127.1"/>
    <property type="molecule type" value="Genomic_DNA"/>
</dbReference>
<organism evidence="1">
    <name type="scientific">Microvirus mar29</name>
    <dbReference type="NCBI Taxonomy" id="2851162"/>
    <lineage>
        <taxon>Viruses</taxon>
        <taxon>Monodnaviria</taxon>
        <taxon>Sangervirae</taxon>
        <taxon>Phixviricota</taxon>
        <taxon>Malgrandaviricetes</taxon>
        <taxon>Petitvirales</taxon>
        <taxon>Microviridae</taxon>
    </lineage>
</organism>
<proteinExistence type="predicted"/>
<protein>
    <submittedName>
        <fullName evidence="1">DNA pilot protein</fullName>
    </submittedName>
</protein>
<name>A0A8F5MKL6_9VIRU</name>
<evidence type="ECO:0000313" key="1">
    <source>
        <dbReference type="EMBL" id="QXN75127.1"/>
    </source>
</evidence>
<reference evidence="1" key="1">
    <citation type="submission" date="2021-04" db="EMBL/GenBank/DDBJ databases">
        <title>Genomes of microviruses identified in yellow-bellied marmot fecal samples.</title>
        <authorList>
            <person name="Varsani A."/>
            <person name="Kraberger S."/>
            <person name="Chatterjee A."/>
            <person name="Richet C."/>
            <person name="Fontenele R.S."/>
            <person name="Schmidlin K."/>
            <person name="Blumstein D.T."/>
        </authorList>
    </citation>
    <scope>NUCLEOTIDE SEQUENCE</scope>
    <source>
        <strain evidence="1">Mar29</strain>
    </source>
</reference>